<protein>
    <submittedName>
        <fullName evidence="5">DNA-binding response regulator</fullName>
    </submittedName>
</protein>
<dbReference type="PANTHER" id="PTHR48111">
    <property type="entry name" value="REGULATOR OF RPOS"/>
    <property type="match status" value="1"/>
</dbReference>
<dbReference type="GO" id="GO:0000976">
    <property type="term" value="F:transcription cis-regulatory region binding"/>
    <property type="evidence" value="ECO:0007669"/>
    <property type="project" value="TreeGrafter"/>
</dbReference>
<gene>
    <name evidence="5" type="ORF">DR864_20185</name>
</gene>
<feature type="modified residue" description="4-aspartylphosphate" evidence="2">
    <location>
        <position position="55"/>
    </location>
</feature>
<dbReference type="InterPro" id="IPR007492">
    <property type="entry name" value="LytTR_DNA-bd_dom"/>
</dbReference>
<dbReference type="InterPro" id="IPR001789">
    <property type="entry name" value="Sig_transdc_resp-reg_receiver"/>
</dbReference>
<dbReference type="Gene3D" id="3.40.50.2300">
    <property type="match status" value="1"/>
</dbReference>
<dbReference type="FunFam" id="3.40.50.2300:FF:000361">
    <property type="entry name" value="Two-component system response regulator"/>
    <property type="match status" value="1"/>
</dbReference>
<name>A0A344TMN0_9BACT</name>
<dbReference type="InterPro" id="IPR011006">
    <property type="entry name" value="CheY-like_superfamily"/>
</dbReference>
<evidence type="ECO:0000259" key="4">
    <source>
        <dbReference type="PROSITE" id="PS50930"/>
    </source>
</evidence>
<sequence length="256" mass="29993">MQILMLEDEPLVAKNLEKLVRELLPQATLVGPLVSVEAALNWFKQNPEPDLILADIQLADGVSFDIFHELKVSCPIIFTTAYDEYAIRAFKVNSIDYLLKPIDKQDLKSAFEKFGRWQNTPDKEVFSHQLRDLLHDLEHRATKQYKHRFTAHYQRAVVAVAETRVAYFVREEVIWLVTIDNQRLITDYQSLDEIEDLLDPTQFIRANRQYIVRKEALESYRTHYSGKIELSLTVPVKEEIIISKDKAAQFRIWFEL</sequence>
<dbReference type="GO" id="GO:0000156">
    <property type="term" value="F:phosphorelay response regulator activity"/>
    <property type="evidence" value="ECO:0007669"/>
    <property type="project" value="TreeGrafter"/>
</dbReference>
<dbReference type="Proteomes" id="UP000251993">
    <property type="component" value="Chromosome"/>
</dbReference>
<dbReference type="Pfam" id="PF04397">
    <property type="entry name" value="LytTR"/>
    <property type="match status" value="1"/>
</dbReference>
<dbReference type="AlphaFoldDB" id="A0A344TMN0"/>
<dbReference type="PROSITE" id="PS50930">
    <property type="entry name" value="HTH_LYTTR"/>
    <property type="match status" value="1"/>
</dbReference>
<dbReference type="EMBL" id="CP030850">
    <property type="protein sequence ID" value="AXE19901.1"/>
    <property type="molecule type" value="Genomic_DNA"/>
</dbReference>
<feature type="domain" description="Response regulatory" evidence="3">
    <location>
        <begin position="2"/>
        <end position="115"/>
    </location>
</feature>
<dbReference type="SMART" id="SM00850">
    <property type="entry name" value="LytTR"/>
    <property type="match status" value="1"/>
</dbReference>
<organism evidence="5 6">
    <name type="scientific">Runella rosea</name>
    <dbReference type="NCBI Taxonomy" id="2259595"/>
    <lineage>
        <taxon>Bacteria</taxon>
        <taxon>Pseudomonadati</taxon>
        <taxon>Bacteroidota</taxon>
        <taxon>Cytophagia</taxon>
        <taxon>Cytophagales</taxon>
        <taxon>Spirosomataceae</taxon>
        <taxon>Runella</taxon>
    </lineage>
</organism>
<dbReference type="Pfam" id="PF00072">
    <property type="entry name" value="Response_reg"/>
    <property type="match status" value="1"/>
</dbReference>
<dbReference type="SUPFAM" id="SSF52172">
    <property type="entry name" value="CheY-like"/>
    <property type="match status" value="1"/>
</dbReference>
<proteinExistence type="predicted"/>
<evidence type="ECO:0000313" key="5">
    <source>
        <dbReference type="EMBL" id="AXE19901.1"/>
    </source>
</evidence>
<keyword evidence="2" id="KW-0597">Phosphoprotein</keyword>
<reference evidence="5 6" key="1">
    <citation type="submission" date="2018-07" db="EMBL/GenBank/DDBJ databases">
        <title>Genome sequencing of Runella.</title>
        <authorList>
            <person name="Baek M.-G."/>
            <person name="Yi H."/>
        </authorList>
    </citation>
    <scope>NUCLEOTIDE SEQUENCE [LARGE SCALE GENOMIC DNA]</scope>
    <source>
        <strain evidence="5 6">HYN0085</strain>
    </source>
</reference>
<dbReference type="GO" id="GO:0032993">
    <property type="term" value="C:protein-DNA complex"/>
    <property type="evidence" value="ECO:0007669"/>
    <property type="project" value="TreeGrafter"/>
</dbReference>
<dbReference type="PROSITE" id="PS50110">
    <property type="entry name" value="RESPONSE_REGULATORY"/>
    <property type="match status" value="1"/>
</dbReference>
<dbReference type="SMART" id="SM00448">
    <property type="entry name" value="REC"/>
    <property type="match status" value="1"/>
</dbReference>
<dbReference type="GO" id="GO:0006355">
    <property type="term" value="P:regulation of DNA-templated transcription"/>
    <property type="evidence" value="ECO:0007669"/>
    <property type="project" value="TreeGrafter"/>
</dbReference>
<accession>A0A344TMN0</accession>
<dbReference type="GO" id="GO:0005829">
    <property type="term" value="C:cytosol"/>
    <property type="evidence" value="ECO:0007669"/>
    <property type="project" value="TreeGrafter"/>
</dbReference>
<keyword evidence="6" id="KW-1185">Reference proteome</keyword>
<evidence type="ECO:0000256" key="1">
    <source>
        <dbReference type="ARBA" id="ARBA00023125"/>
    </source>
</evidence>
<dbReference type="InterPro" id="IPR039420">
    <property type="entry name" value="WalR-like"/>
</dbReference>
<evidence type="ECO:0000256" key="2">
    <source>
        <dbReference type="PROSITE-ProRule" id="PRU00169"/>
    </source>
</evidence>
<evidence type="ECO:0000313" key="6">
    <source>
        <dbReference type="Proteomes" id="UP000251993"/>
    </source>
</evidence>
<dbReference type="Gene3D" id="2.40.50.1020">
    <property type="entry name" value="LytTr DNA-binding domain"/>
    <property type="match status" value="1"/>
</dbReference>
<dbReference type="OrthoDB" id="646623at2"/>
<dbReference type="KEGG" id="run:DR864_20185"/>
<feature type="domain" description="HTH LytTR-type" evidence="4">
    <location>
        <begin position="188"/>
        <end position="256"/>
    </location>
</feature>
<dbReference type="PANTHER" id="PTHR48111:SF69">
    <property type="entry name" value="RESPONSE REGULATOR RECEIVER"/>
    <property type="match status" value="1"/>
</dbReference>
<evidence type="ECO:0000259" key="3">
    <source>
        <dbReference type="PROSITE" id="PS50110"/>
    </source>
</evidence>
<keyword evidence="1 5" id="KW-0238">DNA-binding</keyword>
<dbReference type="RefSeq" id="WP_114068669.1">
    <property type="nucleotide sequence ID" value="NZ_CP030850.1"/>
</dbReference>